<gene>
    <name evidence="1" type="ORF">OCTVUL_1B012568</name>
</gene>
<dbReference type="Proteomes" id="UP001162480">
    <property type="component" value="Chromosome 18"/>
</dbReference>
<accession>A0AA36FIS9</accession>
<reference evidence="1" key="1">
    <citation type="submission" date="2023-08" db="EMBL/GenBank/DDBJ databases">
        <authorList>
            <person name="Alioto T."/>
            <person name="Alioto T."/>
            <person name="Gomez Garrido J."/>
        </authorList>
    </citation>
    <scope>NUCLEOTIDE SEQUENCE</scope>
</reference>
<evidence type="ECO:0000313" key="2">
    <source>
        <dbReference type="Proteomes" id="UP001162480"/>
    </source>
</evidence>
<name>A0AA36FIS9_OCTVU</name>
<sequence length="76" mass="8596">MGKEQIAVEREGRRCASSGGEWLSIKYRLADYRSFSFSKIPISPTALNMSGNIPKDYRNLPRHLEVNYVTNSSLTS</sequence>
<protein>
    <submittedName>
        <fullName evidence="1">Uncharacterized protein</fullName>
    </submittedName>
</protein>
<keyword evidence="2" id="KW-1185">Reference proteome</keyword>
<proteinExistence type="predicted"/>
<dbReference type="AlphaFoldDB" id="A0AA36FIS9"/>
<organism evidence="1 2">
    <name type="scientific">Octopus vulgaris</name>
    <name type="common">Common octopus</name>
    <dbReference type="NCBI Taxonomy" id="6645"/>
    <lineage>
        <taxon>Eukaryota</taxon>
        <taxon>Metazoa</taxon>
        <taxon>Spiralia</taxon>
        <taxon>Lophotrochozoa</taxon>
        <taxon>Mollusca</taxon>
        <taxon>Cephalopoda</taxon>
        <taxon>Coleoidea</taxon>
        <taxon>Octopodiformes</taxon>
        <taxon>Octopoda</taxon>
        <taxon>Incirrata</taxon>
        <taxon>Octopodidae</taxon>
        <taxon>Octopus</taxon>
    </lineage>
</organism>
<dbReference type="EMBL" id="OX597831">
    <property type="protein sequence ID" value="CAI9735803.1"/>
    <property type="molecule type" value="Genomic_DNA"/>
</dbReference>
<evidence type="ECO:0000313" key="1">
    <source>
        <dbReference type="EMBL" id="CAI9735803.1"/>
    </source>
</evidence>